<dbReference type="AlphaFoldDB" id="A0AAN8XIU6"/>
<accession>A0AAN8XIU6</accession>
<sequence length="65" mass="7576">AREAHLRYYGHVVRRGEEGPIRRAKNMPVIERRSVGRERIRWMDVVGRDMVEGGLEEGDARDSNK</sequence>
<comment type="caution">
    <text evidence="1">The sequence shown here is derived from an EMBL/GenBank/DDBJ whole genome shotgun (WGS) entry which is preliminary data.</text>
</comment>
<evidence type="ECO:0000313" key="2">
    <source>
        <dbReference type="Proteomes" id="UP001381693"/>
    </source>
</evidence>
<proteinExistence type="predicted"/>
<feature type="non-terminal residue" evidence="1">
    <location>
        <position position="1"/>
    </location>
</feature>
<protein>
    <submittedName>
        <fullName evidence="1">Uncharacterized protein</fullName>
    </submittedName>
</protein>
<evidence type="ECO:0000313" key="1">
    <source>
        <dbReference type="EMBL" id="KAK7083621.1"/>
    </source>
</evidence>
<name>A0AAN8XIU6_HALRR</name>
<dbReference type="EMBL" id="JAXCGZ010002738">
    <property type="protein sequence ID" value="KAK7083621.1"/>
    <property type="molecule type" value="Genomic_DNA"/>
</dbReference>
<organism evidence="1 2">
    <name type="scientific">Halocaridina rubra</name>
    <name type="common">Hawaiian red shrimp</name>
    <dbReference type="NCBI Taxonomy" id="373956"/>
    <lineage>
        <taxon>Eukaryota</taxon>
        <taxon>Metazoa</taxon>
        <taxon>Ecdysozoa</taxon>
        <taxon>Arthropoda</taxon>
        <taxon>Crustacea</taxon>
        <taxon>Multicrustacea</taxon>
        <taxon>Malacostraca</taxon>
        <taxon>Eumalacostraca</taxon>
        <taxon>Eucarida</taxon>
        <taxon>Decapoda</taxon>
        <taxon>Pleocyemata</taxon>
        <taxon>Caridea</taxon>
        <taxon>Atyoidea</taxon>
        <taxon>Atyidae</taxon>
        <taxon>Halocaridina</taxon>
    </lineage>
</organism>
<gene>
    <name evidence="1" type="ORF">SK128_017093</name>
</gene>
<keyword evidence="2" id="KW-1185">Reference proteome</keyword>
<dbReference type="Proteomes" id="UP001381693">
    <property type="component" value="Unassembled WGS sequence"/>
</dbReference>
<reference evidence="1 2" key="1">
    <citation type="submission" date="2023-11" db="EMBL/GenBank/DDBJ databases">
        <title>Halocaridina rubra genome assembly.</title>
        <authorList>
            <person name="Smith C."/>
        </authorList>
    </citation>
    <scope>NUCLEOTIDE SEQUENCE [LARGE SCALE GENOMIC DNA]</scope>
    <source>
        <strain evidence="1">EP-1</strain>
        <tissue evidence="1">Whole</tissue>
    </source>
</reference>